<dbReference type="eggNOG" id="COG2204">
    <property type="taxonomic scope" value="Bacteria"/>
</dbReference>
<evidence type="ECO:0000256" key="5">
    <source>
        <dbReference type="ARBA" id="ARBA00023163"/>
    </source>
</evidence>
<dbReference type="STRING" id="522306.CAP2UW1_0622"/>
<dbReference type="Pfam" id="PF00072">
    <property type="entry name" value="Response_reg"/>
    <property type="match status" value="1"/>
</dbReference>
<organism evidence="9">
    <name type="scientific">Accumulibacter regalis</name>
    <dbReference type="NCBI Taxonomy" id="522306"/>
    <lineage>
        <taxon>Bacteria</taxon>
        <taxon>Pseudomonadati</taxon>
        <taxon>Pseudomonadota</taxon>
        <taxon>Betaproteobacteria</taxon>
        <taxon>Candidatus Accumulibacter</taxon>
    </lineage>
</organism>
<dbReference type="SUPFAM" id="SSF52540">
    <property type="entry name" value="P-loop containing nucleoside triphosphate hydrolases"/>
    <property type="match status" value="1"/>
</dbReference>
<feature type="domain" description="Sigma-54 factor interaction" evidence="7">
    <location>
        <begin position="150"/>
        <end position="380"/>
    </location>
</feature>
<dbReference type="GO" id="GO:0043565">
    <property type="term" value="F:sequence-specific DNA binding"/>
    <property type="evidence" value="ECO:0007669"/>
    <property type="project" value="InterPro"/>
</dbReference>
<dbReference type="GO" id="GO:0006355">
    <property type="term" value="P:regulation of DNA-templated transcription"/>
    <property type="evidence" value="ECO:0007669"/>
    <property type="project" value="InterPro"/>
</dbReference>
<dbReference type="AlphaFoldDB" id="C7RLS5"/>
<proteinExistence type="predicted"/>
<dbReference type="InterPro" id="IPR002078">
    <property type="entry name" value="Sigma_54_int"/>
</dbReference>
<accession>C7RLS5</accession>
<dbReference type="InterPro" id="IPR002197">
    <property type="entry name" value="HTH_Fis"/>
</dbReference>
<dbReference type="SUPFAM" id="SSF52172">
    <property type="entry name" value="CheY-like"/>
    <property type="match status" value="1"/>
</dbReference>
<dbReference type="PRINTS" id="PR01590">
    <property type="entry name" value="HTHFIS"/>
</dbReference>
<evidence type="ECO:0000256" key="3">
    <source>
        <dbReference type="ARBA" id="ARBA00023015"/>
    </source>
</evidence>
<dbReference type="InterPro" id="IPR003593">
    <property type="entry name" value="AAA+_ATPase"/>
</dbReference>
<protein>
    <submittedName>
        <fullName evidence="9">Two component, sigma54 specific, transcriptional regulator, Fis family</fullName>
    </submittedName>
</protein>
<dbReference type="PANTHER" id="PTHR32071:SF117">
    <property type="entry name" value="PTS-DEPENDENT DIHYDROXYACETONE KINASE OPERON REGULATORY PROTEIN-RELATED"/>
    <property type="match status" value="1"/>
</dbReference>
<keyword evidence="1" id="KW-0547">Nucleotide-binding</keyword>
<dbReference type="SUPFAM" id="SSF46689">
    <property type="entry name" value="Homeodomain-like"/>
    <property type="match status" value="1"/>
</dbReference>
<dbReference type="Pfam" id="PF02954">
    <property type="entry name" value="HTH_8"/>
    <property type="match status" value="1"/>
</dbReference>
<dbReference type="PROSITE" id="PS00688">
    <property type="entry name" value="SIGMA54_INTERACT_3"/>
    <property type="match status" value="1"/>
</dbReference>
<feature type="domain" description="Response regulatory" evidence="8">
    <location>
        <begin position="14"/>
        <end position="134"/>
    </location>
</feature>
<dbReference type="InterPro" id="IPR025944">
    <property type="entry name" value="Sigma_54_int_dom_CS"/>
</dbReference>
<keyword evidence="2" id="KW-0067">ATP-binding</keyword>
<name>C7RLS5_ACCRE</name>
<dbReference type="InterPro" id="IPR011006">
    <property type="entry name" value="CheY-like_superfamily"/>
</dbReference>
<dbReference type="PROSITE" id="PS00675">
    <property type="entry name" value="SIGMA54_INTERACT_1"/>
    <property type="match status" value="1"/>
</dbReference>
<dbReference type="PANTHER" id="PTHR32071">
    <property type="entry name" value="TRANSCRIPTIONAL REGULATORY PROTEIN"/>
    <property type="match status" value="1"/>
</dbReference>
<evidence type="ECO:0000313" key="9">
    <source>
        <dbReference type="EMBL" id="ACV33969.1"/>
    </source>
</evidence>
<sequence length="485" mass="53409">MPSEPDAILRDKPFLLIVDDDALICDTLSFSMSPLFEVVTSHSRPHCLQMLRQLRRLPELALVDLGLPPLPHRPDEGFALITDLLKLAPDIRIVVLSGQSDDGNARHARTLGAAEFVAKPCNPGDLQQILKRALAFRALDEMGRDGASPLIGNSPAIEKLRLQLRQYADLPFPVLIEGESGSGKEIIAASCLHYGTRRRQKPFLALNCAAVSPNLVEPTLFGYAKGAFTGAVAMKTGYFEDAGDGTLFLDEIGELALELQAKLLRVLENGEYQRVGETQKRVSQARIIAATNRDLRKEVRSGNFRADLYHRLSVCAITAPALRDMGDDRLLLLEHFRQMYAAQTRQSPFRLSPEATALWLAYSFPGNVRELRNVVIRLTTKHPGQTVDAGALEVELDLPDEPLAAGASSLTAADEISGDAIVTAASHRLRQREPFSLDRLLDATERGYIEAALKLAHGNVSQAARLLGIHRTTLYNRMEASFREQ</sequence>
<evidence type="ECO:0000256" key="2">
    <source>
        <dbReference type="ARBA" id="ARBA00022840"/>
    </source>
</evidence>
<evidence type="ECO:0000256" key="6">
    <source>
        <dbReference type="PROSITE-ProRule" id="PRU00169"/>
    </source>
</evidence>
<dbReference type="HOGENOM" id="CLU_000445_0_6_4"/>
<dbReference type="InterPro" id="IPR025662">
    <property type="entry name" value="Sigma_54_int_dom_ATP-bd_1"/>
</dbReference>
<dbReference type="SMART" id="SM00448">
    <property type="entry name" value="REC"/>
    <property type="match status" value="1"/>
</dbReference>
<dbReference type="SMART" id="SM00382">
    <property type="entry name" value="AAA"/>
    <property type="match status" value="1"/>
</dbReference>
<evidence type="ECO:0000259" key="7">
    <source>
        <dbReference type="PROSITE" id="PS50045"/>
    </source>
</evidence>
<evidence type="ECO:0000259" key="8">
    <source>
        <dbReference type="PROSITE" id="PS50110"/>
    </source>
</evidence>
<gene>
    <name evidence="9" type="ordered locus">CAP2UW1_0622</name>
</gene>
<dbReference type="GO" id="GO:0000160">
    <property type="term" value="P:phosphorelay signal transduction system"/>
    <property type="evidence" value="ECO:0007669"/>
    <property type="project" value="InterPro"/>
</dbReference>
<dbReference type="Pfam" id="PF00158">
    <property type="entry name" value="Sigma54_activat"/>
    <property type="match status" value="1"/>
</dbReference>
<evidence type="ECO:0000256" key="1">
    <source>
        <dbReference type="ARBA" id="ARBA00022741"/>
    </source>
</evidence>
<feature type="modified residue" description="4-aspartylphosphate" evidence="6">
    <location>
        <position position="64"/>
    </location>
</feature>
<dbReference type="PROSITE" id="PS50110">
    <property type="entry name" value="RESPONSE_REGULATORY"/>
    <property type="match status" value="1"/>
</dbReference>
<dbReference type="Gene3D" id="3.40.50.300">
    <property type="entry name" value="P-loop containing nucleotide triphosphate hydrolases"/>
    <property type="match status" value="1"/>
</dbReference>
<dbReference type="GO" id="GO:0005524">
    <property type="term" value="F:ATP binding"/>
    <property type="evidence" value="ECO:0007669"/>
    <property type="project" value="UniProtKB-KW"/>
</dbReference>
<dbReference type="KEGG" id="app:CAP2UW1_0622"/>
<dbReference type="FunFam" id="3.40.50.300:FF:000006">
    <property type="entry name" value="DNA-binding transcriptional regulator NtrC"/>
    <property type="match status" value="1"/>
</dbReference>
<keyword evidence="6" id="KW-0597">Phosphoprotein</keyword>
<dbReference type="InterPro" id="IPR058031">
    <property type="entry name" value="AAA_lid_NorR"/>
</dbReference>
<dbReference type="PROSITE" id="PS50045">
    <property type="entry name" value="SIGMA54_INTERACT_4"/>
    <property type="match status" value="1"/>
</dbReference>
<dbReference type="EMBL" id="CP001715">
    <property type="protein sequence ID" value="ACV33969.1"/>
    <property type="molecule type" value="Genomic_DNA"/>
</dbReference>
<dbReference type="Gene3D" id="1.10.10.60">
    <property type="entry name" value="Homeodomain-like"/>
    <property type="match status" value="1"/>
</dbReference>
<dbReference type="Gene3D" id="1.10.8.60">
    <property type="match status" value="1"/>
</dbReference>
<reference evidence="9" key="1">
    <citation type="submission" date="2009-08" db="EMBL/GenBank/DDBJ databases">
        <authorList>
            <consortium name="US DOE Joint Genome Institute"/>
            <person name="Lucas S."/>
            <person name="Copeland A."/>
            <person name="Lapidus A."/>
            <person name="Glavina del Rio T."/>
            <person name="Dalin E."/>
            <person name="Tice H."/>
            <person name="Bruce D."/>
            <person name="Barry K."/>
            <person name="Pitluck S."/>
            <person name="Lowry S."/>
            <person name="Larimer F."/>
            <person name="Land M."/>
            <person name="Hauser L."/>
            <person name="Kyrpides N."/>
            <person name="Ivanova N."/>
            <person name="McMahon K.D."/>
            <person name="Hugenholtz P."/>
        </authorList>
    </citation>
    <scope>NUCLEOTIDE SEQUENCE</scope>
    <source>
        <strain evidence="9">UW-1</strain>
    </source>
</reference>
<keyword evidence="4" id="KW-0238">DNA-binding</keyword>
<dbReference type="CDD" id="cd00009">
    <property type="entry name" value="AAA"/>
    <property type="match status" value="1"/>
</dbReference>
<dbReference type="Gene3D" id="3.40.50.2300">
    <property type="match status" value="1"/>
</dbReference>
<keyword evidence="5" id="KW-0804">Transcription</keyword>
<reference evidence="9" key="2">
    <citation type="submission" date="2009-09" db="EMBL/GenBank/DDBJ databases">
        <title>Complete sequence of chromosome of Candidatus Accumulibacter phosphatis clade IIA str. UW-1.</title>
        <authorList>
            <consortium name="US DOE Joint Genome Institute"/>
            <person name="Martin H.G."/>
            <person name="Ivanova N."/>
            <person name="Kunin V."/>
            <person name="Warnecke F."/>
            <person name="Barry K."/>
            <person name="He S."/>
            <person name="Salamov A."/>
            <person name="Szeto E."/>
            <person name="Dalin E."/>
            <person name="Pangilinan J.L."/>
            <person name="Lapidus A."/>
            <person name="Lowry S."/>
            <person name="Kyrpides N.C."/>
            <person name="McMahon K.D."/>
            <person name="Hugenholtz P."/>
        </authorList>
    </citation>
    <scope>NUCLEOTIDE SEQUENCE [LARGE SCALE GENOMIC DNA]</scope>
    <source>
        <strain evidence="9">UW-1</strain>
    </source>
</reference>
<dbReference type="InterPro" id="IPR009057">
    <property type="entry name" value="Homeodomain-like_sf"/>
</dbReference>
<dbReference type="InterPro" id="IPR027417">
    <property type="entry name" value="P-loop_NTPase"/>
</dbReference>
<evidence type="ECO:0000256" key="4">
    <source>
        <dbReference type="ARBA" id="ARBA00023125"/>
    </source>
</evidence>
<dbReference type="Pfam" id="PF25601">
    <property type="entry name" value="AAA_lid_14"/>
    <property type="match status" value="1"/>
</dbReference>
<dbReference type="InterPro" id="IPR001789">
    <property type="entry name" value="Sig_transdc_resp-reg_receiver"/>
</dbReference>
<keyword evidence="3" id="KW-0805">Transcription regulation</keyword>
<dbReference type="OrthoDB" id="5288224at2"/>